<feature type="transmembrane region" description="Helical" evidence="2">
    <location>
        <begin position="69"/>
        <end position="86"/>
    </location>
</feature>
<feature type="transmembrane region" description="Helical" evidence="2">
    <location>
        <begin position="246"/>
        <end position="267"/>
    </location>
</feature>
<feature type="transmembrane region" description="Helical" evidence="2">
    <location>
        <begin position="169"/>
        <end position="186"/>
    </location>
</feature>
<name>A0A2N9B099_STRCX</name>
<gene>
    <name evidence="3" type="ORF">SCNRRL3882_0239</name>
</gene>
<feature type="transmembrane region" description="Helical" evidence="2">
    <location>
        <begin position="198"/>
        <end position="216"/>
    </location>
</feature>
<reference evidence="4" key="1">
    <citation type="submission" date="2017-11" db="EMBL/GenBank/DDBJ databases">
        <authorList>
            <person name="Wibberg D."/>
        </authorList>
    </citation>
    <scope>NUCLEOTIDE SEQUENCE [LARGE SCALE GENOMIC DNA]</scope>
</reference>
<keyword evidence="4" id="KW-1185">Reference proteome</keyword>
<dbReference type="EMBL" id="LT963352">
    <property type="protein sequence ID" value="SOR76758.1"/>
    <property type="molecule type" value="Genomic_DNA"/>
</dbReference>
<keyword evidence="2" id="KW-0812">Transmembrane</keyword>
<evidence type="ECO:0000313" key="3">
    <source>
        <dbReference type="EMBL" id="SOR76758.1"/>
    </source>
</evidence>
<feature type="transmembrane region" description="Helical" evidence="2">
    <location>
        <begin position="92"/>
        <end position="110"/>
    </location>
</feature>
<evidence type="ECO:0000313" key="4">
    <source>
        <dbReference type="Proteomes" id="UP000235464"/>
    </source>
</evidence>
<dbReference type="AlphaFoldDB" id="A0A2N9B099"/>
<proteinExistence type="predicted"/>
<dbReference type="Proteomes" id="UP000235464">
    <property type="component" value="Chromosome I"/>
</dbReference>
<keyword evidence="2" id="KW-1133">Transmembrane helix</keyword>
<organism evidence="3 4">
    <name type="scientific">Streptomyces chartreusis NRRL 3882</name>
    <dbReference type="NCBI Taxonomy" id="1079985"/>
    <lineage>
        <taxon>Bacteria</taxon>
        <taxon>Bacillati</taxon>
        <taxon>Actinomycetota</taxon>
        <taxon>Actinomycetes</taxon>
        <taxon>Kitasatosporales</taxon>
        <taxon>Streptomycetaceae</taxon>
        <taxon>Streptomyces</taxon>
    </lineage>
</organism>
<dbReference type="RefSeq" id="WP_010033678.1">
    <property type="nucleotide sequence ID" value="NZ_LT962942.1"/>
</dbReference>
<feature type="region of interest" description="Disordered" evidence="1">
    <location>
        <begin position="271"/>
        <end position="292"/>
    </location>
</feature>
<feature type="transmembrane region" description="Helical" evidence="2">
    <location>
        <begin position="122"/>
        <end position="149"/>
    </location>
</feature>
<accession>A0A2N9B099</accession>
<evidence type="ECO:0000256" key="1">
    <source>
        <dbReference type="SAM" id="MobiDB-lite"/>
    </source>
</evidence>
<feature type="compositionally biased region" description="Basic residues" evidence="1">
    <location>
        <begin position="271"/>
        <end position="285"/>
    </location>
</feature>
<keyword evidence="2" id="KW-0472">Membrane</keyword>
<dbReference type="OrthoDB" id="8082651at2"/>
<sequence length="292" mass="31153">MSANSPAPIPTSARNLLCVHAAFALLMTQVPPLFPPVLPEWRTPLWYAIALVTGILTVLVTVRPRTPRAVLLGIGWLQVLLALVNGFLVGDIAALLLASWLAVSALSLLAGQLPKRPRKALVAAHVVSSAAWVGIGVVFVALSVVALTTTDLHTAHVTYELMEEFDQTLLPWANVATTLTGIALGLTTKWGLIRYRWVAVKLGISVGILVMAFGFLHDAVVTAVEQSERLLRTGGTVAQVGANADVVLWGFATALFSLIAALLLSLYKPGGKTRRGRRQAARPTRRATAVRA</sequence>
<evidence type="ECO:0000256" key="2">
    <source>
        <dbReference type="SAM" id="Phobius"/>
    </source>
</evidence>
<protein>
    <submittedName>
        <fullName evidence="3">Uncharacterized protein</fullName>
    </submittedName>
</protein>
<feature type="transmembrane region" description="Helical" evidence="2">
    <location>
        <begin position="44"/>
        <end position="62"/>
    </location>
</feature>